<evidence type="ECO:0000313" key="8">
    <source>
        <dbReference type="Proteomes" id="UP000645966"/>
    </source>
</evidence>
<dbReference type="PROSITE" id="PS50850">
    <property type="entry name" value="MFS"/>
    <property type="match status" value="1"/>
</dbReference>
<feature type="transmembrane region" description="Helical" evidence="5">
    <location>
        <begin position="159"/>
        <end position="175"/>
    </location>
</feature>
<reference evidence="7" key="1">
    <citation type="submission" date="2020-12" db="EMBL/GenBank/DDBJ databases">
        <title>Genome public.</title>
        <authorList>
            <person name="Sun Q."/>
        </authorList>
    </citation>
    <scope>NUCLEOTIDE SEQUENCE</scope>
    <source>
        <strain evidence="7">CCM 8863</strain>
    </source>
</reference>
<evidence type="ECO:0000313" key="7">
    <source>
        <dbReference type="EMBL" id="MBI8989804.1"/>
    </source>
</evidence>
<protein>
    <submittedName>
        <fullName evidence="7">MFS transporter</fullName>
    </submittedName>
</protein>
<comment type="subcellular location">
    <subcellularLocation>
        <location evidence="1">Cell membrane</location>
        <topology evidence="1">Multi-pass membrane protein</topology>
    </subcellularLocation>
</comment>
<feature type="transmembrane region" description="Helical" evidence="5">
    <location>
        <begin position="106"/>
        <end position="124"/>
    </location>
</feature>
<dbReference type="PANTHER" id="PTHR23542">
    <property type="match status" value="1"/>
</dbReference>
<comment type="caution">
    <text evidence="7">The sequence shown here is derived from an EMBL/GenBank/DDBJ whole genome shotgun (WGS) entry which is preliminary data.</text>
</comment>
<dbReference type="Gene3D" id="1.20.1250.20">
    <property type="entry name" value="MFS general substrate transporter like domains"/>
    <property type="match status" value="1"/>
</dbReference>
<organism evidence="7 8">
    <name type="scientific">Corynebacterium meridianum</name>
    <dbReference type="NCBI Taxonomy" id="2765363"/>
    <lineage>
        <taxon>Bacteria</taxon>
        <taxon>Bacillati</taxon>
        <taxon>Actinomycetota</taxon>
        <taxon>Actinomycetes</taxon>
        <taxon>Mycobacteriales</taxon>
        <taxon>Corynebacteriaceae</taxon>
        <taxon>Corynebacterium</taxon>
    </lineage>
</organism>
<sequence length="251" mass="26490">MSLDNVINQSSWVVGPVLGVAMVHTFGSTAAFLLLGLFLGTSMITTPKAITANYHQSSGSKSKPDLRIVLNPIIASAVIMAVTASFDTLVPILLTEWTGTDVRTGWVLAALASSSVLISALLGIRAGWSGKESKSVFFTLLVIVLIGATGFAYSFPSLITIAVILGAFQAPAMIFRQQIIADRVPKSQQATAFSYLYAAGGIGYSLTAALTPTISKVGNPQYASLSVAFICLIALVASHFYSRKAHSTKRQ</sequence>
<feature type="transmembrane region" description="Helical" evidence="5">
    <location>
        <begin position="68"/>
        <end position="86"/>
    </location>
</feature>
<proteinExistence type="predicted"/>
<feature type="domain" description="Major facilitator superfamily (MFS) profile" evidence="6">
    <location>
        <begin position="33"/>
        <end position="251"/>
    </location>
</feature>
<feature type="transmembrane region" description="Helical" evidence="5">
    <location>
        <begin position="136"/>
        <end position="153"/>
    </location>
</feature>
<dbReference type="PANTHER" id="PTHR23542:SF1">
    <property type="entry name" value="MAJOR FACILITATOR SUPERFAMILY (MFS) PROFILE DOMAIN-CONTAINING PROTEIN"/>
    <property type="match status" value="1"/>
</dbReference>
<evidence type="ECO:0000256" key="3">
    <source>
        <dbReference type="ARBA" id="ARBA00022989"/>
    </source>
</evidence>
<dbReference type="EMBL" id="JAEIOS010000013">
    <property type="protein sequence ID" value="MBI8989804.1"/>
    <property type="molecule type" value="Genomic_DNA"/>
</dbReference>
<dbReference type="Proteomes" id="UP000645966">
    <property type="component" value="Unassembled WGS sequence"/>
</dbReference>
<dbReference type="SUPFAM" id="SSF103473">
    <property type="entry name" value="MFS general substrate transporter"/>
    <property type="match status" value="1"/>
</dbReference>
<accession>A0A934I5U4</accession>
<dbReference type="GO" id="GO:0022857">
    <property type="term" value="F:transmembrane transporter activity"/>
    <property type="evidence" value="ECO:0007669"/>
    <property type="project" value="InterPro"/>
</dbReference>
<feature type="transmembrane region" description="Helical" evidence="5">
    <location>
        <begin position="221"/>
        <end position="241"/>
    </location>
</feature>
<keyword evidence="2 5" id="KW-0812">Transmembrane</keyword>
<evidence type="ECO:0000256" key="4">
    <source>
        <dbReference type="ARBA" id="ARBA00023136"/>
    </source>
</evidence>
<keyword evidence="3 5" id="KW-1133">Transmembrane helix</keyword>
<name>A0A934I5U4_9CORY</name>
<evidence type="ECO:0000256" key="2">
    <source>
        <dbReference type="ARBA" id="ARBA00022692"/>
    </source>
</evidence>
<evidence type="ECO:0000259" key="6">
    <source>
        <dbReference type="PROSITE" id="PS50850"/>
    </source>
</evidence>
<keyword evidence="4 5" id="KW-0472">Membrane</keyword>
<gene>
    <name evidence="7" type="ORF">JDV75_08530</name>
</gene>
<dbReference type="InterPro" id="IPR020846">
    <property type="entry name" value="MFS_dom"/>
</dbReference>
<dbReference type="RefSeq" id="WP_198738834.1">
    <property type="nucleotide sequence ID" value="NZ_JAEIOS010000013.1"/>
</dbReference>
<dbReference type="Pfam" id="PF07690">
    <property type="entry name" value="MFS_1"/>
    <property type="match status" value="1"/>
</dbReference>
<dbReference type="InterPro" id="IPR036259">
    <property type="entry name" value="MFS_trans_sf"/>
</dbReference>
<evidence type="ECO:0000256" key="5">
    <source>
        <dbReference type="SAM" id="Phobius"/>
    </source>
</evidence>
<feature type="transmembrane region" description="Helical" evidence="5">
    <location>
        <begin position="12"/>
        <end position="39"/>
    </location>
</feature>
<evidence type="ECO:0000256" key="1">
    <source>
        <dbReference type="ARBA" id="ARBA00004651"/>
    </source>
</evidence>
<dbReference type="GO" id="GO:0005886">
    <property type="term" value="C:plasma membrane"/>
    <property type="evidence" value="ECO:0007669"/>
    <property type="project" value="UniProtKB-SubCell"/>
</dbReference>
<feature type="transmembrane region" description="Helical" evidence="5">
    <location>
        <begin position="195"/>
        <end position="215"/>
    </location>
</feature>
<dbReference type="AlphaFoldDB" id="A0A934I5U4"/>
<dbReference type="InterPro" id="IPR011701">
    <property type="entry name" value="MFS"/>
</dbReference>
<keyword evidence="8" id="KW-1185">Reference proteome</keyword>